<keyword evidence="7" id="KW-1185">Reference proteome</keyword>
<sequence>MPRKYIRKCPDRKVCTQEQIDKAKQLIGEGKSKRAAAEIVGINESTLRKRLKLNSTATSMGRYQQTFTREQEEEIYNHCKSSDERFYGLTLNTLRKLVYEFAEVNEIENRFDKTTKMAGKDWVYEFIKRHPDLALKQTTPTSIARAIGFNQVQVNRFYTNLKKCQEKYNFPPGRIYNMDETGISTVPKKTPKVISLKGKKNVNKIVSGERGQTITAVCCVSATGNYVPPPFIFPRKRMKGELMDGAPTGSIGMTSDSGFINTDLYLEWLHHFKDYTSPTVDNPVLLIIDNHSSHISLQGTLYCRQHNIIVLTLPPHSSHKLQPLDRAIYSPLKSQYAIEADKWMAQHPGRSINQYQVTLIFNRAFLKIATVGNAASAFRVTGIYPFNNDLFTEADFAPSSVTDMFCPTSDTVLQNPSTSSSLGLDHHIVSVAPVPQELVASASADLSETQIEISDVSTVAEVHHPSSSPLPRKPNIETDIQKANEPSHALSDPMDQIEEFQEQQIIPPPVLGNISNTHKSHIPLINISPLPKATHIQIRRKNASKSEIITNSPFKNMLEEKQKEVDRKSKKIRKPKMNMETKTKPKKKDNIKTNTKTKDNDKNKCSEQEYYCPLCQEKYGDTAEAWIKCSICSSWWHEACTSCESGIFTCDLCVVKD</sequence>
<evidence type="ECO:0000313" key="6">
    <source>
        <dbReference type="EnsemblMetazoa" id="XP_012551633.2"/>
    </source>
</evidence>
<dbReference type="CDD" id="cd15517">
    <property type="entry name" value="PHD_TCF19_like"/>
    <property type="match status" value="1"/>
</dbReference>
<dbReference type="InterPro" id="IPR004875">
    <property type="entry name" value="DDE_SF_endonuclease_dom"/>
</dbReference>
<dbReference type="RefSeq" id="XP_012551633.2">
    <property type="nucleotide sequence ID" value="XM_012696179.4"/>
</dbReference>
<dbReference type="EnsemblMetazoa" id="XM_012696179.3">
    <property type="protein sequence ID" value="XP_012551633.2"/>
    <property type="gene ID" value="LOC105842534"/>
</dbReference>
<dbReference type="Pfam" id="PF03184">
    <property type="entry name" value="DDE_1"/>
    <property type="match status" value="1"/>
</dbReference>
<dbReference type="KEGG" id="bmor:105842534"/>
<dbReference type="Gene3D" id="1.10.10.60">
    <property type="entry name" value="Homeodomain-like"/>
    <property type="match status" value="1"/>
</dbReference>
<reference evidence="7" key="1">
    <citation type="journal article" date="2008" name="Insect Biochem. Mol. Biol.">
        <title>The genome of a lepidopteran model insect, the silkworm Bombyx mori.</title>
        <authorList>
            <consortium name="International Silkworm Genome Consortium"/>
        </authorList>
    </citation>
    <scope>NUCLEOTIDE SEQUENCE [LARGE SCALE GENOMIC DNA]</scope>
    <source>
        <strain evidence="7">p50T</strain>
    </source>
</reference>
<keyword evidence="2" id="KW-0863">Zinc-finger</keyword>
<dbReference type="SUPFAM" id="SSF57903">
    <property type="entry name" value="FYVE/PHD zinc finger"/>
    <property type="match status" value="1"/>
</dbReference>
<dbReference type="InterPro" id="IPR019786">
    <property type="entry name" value="Zinc_finger_PHD-type_CS"/>
</dbReference>
<dbReference type="InterPro" id="IPR050863">
    <property type="entry name" value="CenT-Element_Derived"/>
</dbReference>
<accession>A0A8R2GCU7</accession>
<evidence type="ECO:0000259" key="5">
    <source>
        <dbReference type="Pfam" id="PF03184"/>
    </source>
</evidence>
<dbReference type="AlphaFoldDB" id="A0A8R2GCU7"/>
<feature type="region of interest" description="Disordered" evidence="4">
    <location>
        <begin position="579"/>
        <end position="600"/>
    </location>
</feature>
<dbReference type="GO" id="GO:0003677">
    <property type="term" value="F:DNA binding"/>
    <property type="evidence" value="ECO:0007669"/>
    <property type="project" value="TreeGrafter"/>
</dbReference>
<protein>
    <recommendedName>
        <fullName evidence="5">DDE-1 domain-containing protein</fullName>
    </recommendedName>
</protein>
<dbReference type="PANTHER" id="PTHR19303">
    <property type="entry name" value="TRANSPOSON"/>
    <property type="match status" value="1"/>
</dbReference>
<dbReference type="GeneID" id="105842534"/>
<dbReference type="Proteomes" id="UP000005204">
    <property type="component" value="Unassembled WGS sequence"/>
</dbReference>
<keyword evidence="1" id="KW-0479">Metal-binding</keyword>
<dbReference type="PANTHER" id="PTHR19303:SF74">
    <property type="entry name" value="POGO TRANSPOSABLE ELEMENT WITH KRAB DOMAIN"/>
    <property type="match status" value="1"/>
</dbReference>
<evidence type="ECO:0000256" key="1">
    <source>
        <dbReference type="ARBA" id="ARBA00022723"/>
    </source>
</evidence>
<proteinExistence type="predicted"/>
<keyword evidence="3" id="KW-0862">Zinc</keyword>
<dbReference type="InterPro" id="IPR011011">
    <property type="entry name" value="Znf_FYVE_PHD"/>
</dbReference>
<dbReference type="GO" id="GO:0005634">
    <property type="term" value="C:nucleus"/>
    <property type="evidence" value="ECO:0007669"/>
    <property type="project" value="TreeGrafter"/>
</dbReference>
<dbReference type="PROSITE" id="PS01359">
    <property type="entry name" value="ZF_PHD_1"/>
    <property type="match status" value="1"/>
</dbReference>
<reference evidence="6" key="2">
    <citation type="submission" date="2022-06" db="UniProtKB">
        <authorList>
            <consortium name="EnsemblMetazoa"/>
        </authorList>
    </citation>
    <scope>IDENTIFICATION</scope>
    <source>
        <strain evidence="6">p50T (Dazao)</strain>
    </source>
</reference>
<dbReference type="Gene3D" id="3.30.420.10">
    <property type="entry name" value="Ribonuclease H-like superfamily/Ribonuclease H"/>
    <property type="match status" value="1"/>
</dbReference>
<organism evidence="6 7">
    <name type="scientific">Bombyx mori</name>
    <name type="common">Silk moth</name>
    <dbReference type="NCBI Taxonomy" id="7091"/>
    <lineage>
        <taxon>Eukaryota</taxon>
        <taxon>Metazoa</taxon>
        <taxon>Ecdysozoa</taxon>
        <taxon>Arthropoda</taxon>
        <taxon>Hexapoda</taxon>
        <taxon>Insecta</taxon>
        <taxon>Pterygota</taxon>
        <taxon>Neoptera</taxon>
        <taxon>Endopterygota</taxon>
        <taxon>Lepidoptera</taxon>
        <taxon>Glossata</taxon>
        <taxon>Ditrysia</taxon>
        <taxon>Bombycoidea</taxon>
        <taxon>Bombycidae</taxon>
        <taxon>Bombycinae</taxon>
        <taxon>Bombyx</taxon>
    </lineage>
</organism>
<dbReference type="GO" id="GO:0008270">
    <property type="term" value="F:zinc ion binding"/>
    <property type="evidence" value="ECO:0007669"/>
    <property type="project" value="UniProtKB-KW"/>
</dbReference>
<evidence type="ECO:0000256" key="3">
    <source>
        <dbReference type="ARBA" id="ARBA00022833"/>
    </source>
</evidence>
<evidence type="ECO:0000313" key="7">
    <source>
        <dbReference type="Proteomes" id="UP000005204"/>
    </source>
</evidence>
<dbReference type="InterPro" id="IPR036397">
    <property type="entry name" value="RNaseH_sf"/>
</dbReference>
<feature type="domain" description="DDE-1" evidence="5">
    <location>
        <begin position="215"/>
        <end position="355"/>
    </location>
</feature>
<evidence type="ECO:0000256" key="2">
    <source>
        <dbReference type="ARBA" id="ARBA00022771"/>
    </source>
</evidence>
<evidence type="ECO:0000256" key="4">
    <source>
        <dbReference type="SAM" id="MobiDB-lite"/>
    </source>
</evidence>
<name>A0A8R2GCU7_BOMMO</name>